<dbReference type="EMBL" id="JASJQH010008265">
    <property type="protein sequence ID" value="KAK9693938.1"/>
    <property type="molecule type" value="Genomic_DNA"/>
</dbReference>
<evidence type="ECO:0000313" key="4">
    <source>
        <dbReference type="Proteomes" id="UP001479436"/>
    </source>
</evidence>
<keyword evidence="4" id="KW-1185">Reference proteome</keyword>
<gene>
    <name evidence="3" type="ORF">K7432_013667</name>
</gene>
<evidence type="ECO:0000313" key="3">
    <source>
        <dbReference type="EMBL" id="KAK9693938.1"/>
    </source>
</evidence>
<reference evidence="3 4" key="1">
    <citation type="submission" date="2023-04" db="EMBL/GenBank/DDBJ databases">
        <title>Genome of Basidiobolus ranarum AG-B5.</title>
        <authorList>
            <person name="Stajich J.E."/>
            <person name="Carter-House D."/>
            <person name="Gryganskyi A."/>
        </authorList>
    </citation>
    <scope>NUCLEOTIDE SEQUENCE [LARGE SCALE GENOMIC DNA]</scope>
    <source>
        <strain evidence="3 4">AG-B5</strain>
    </source>
</reference>
<sequence length="115" mass="12659">MFKHLVIVGTLFISTFVVENQLQSTPYQVTGSDIASSSVSNSDSNLENNPKGGYVVRKFKSDNEQDASKIQHSIEGMIHRMSSNTYNRMLPIAFNKQGVESEGRDASADGQNNSE</sequence>
<accession>A0ABR2VQH1</accession>
<feature type="signal peptide" evidence="2">
    <location>
        <begin position="1"/>
        <end position="19"/>
    </location>
</feature>
<proteinExistence type="predicted"/>
<evidence type="ECO:0000256" key="2">
    <source>
        <dbReference type="SAM" id="SignalP"/>
    </source>
</evidence>
<feature type="compositionally biased region" description="Low complexity" evidence="1">
    <location>
        <begin position="36"/>
        <end position="49"/>
    </location>
</feature>
<organism evidence="3 4">
    <name type="scientific">Basidiobolus ranarum</name>
    <dbReference type="NCBI Taxonomy" id="34480"/>
    <lineage>
        <taxon>Eukaryota</taxon>
        <taxon>Fungi</taxon>
        <taxon>Fungi incertae sedis</taxon>
        <taxon>Zoopagomycota</taxon>
        <taxon>Entomophthoromycotina</taxon>
        <taxon>Basidiobolomycetes</taxon>
        <taxon>Basidiobolales</taxon>
        <taxon>Basidiobolaceae</taxon>
        <taxon>Basidiobolus</taxon>
    </lineage>
</organism>
<protein>
    <submittedName>
        <fullName evidence="3">Uncharacterized protein</fullName>
    </submittedName>
</protein>
<name>A0ABR2VQH1_9FUNG</name>
<feature type="region of interest" description="Disordered" evidence="1">
    <location>
        <begin position="31"/>
        <end position="53"/>
    </location>
</feature>
<feature type="chain" id="PRO_5047128783" evidence="2">
    <location>
        <begin position="20"/>
        <end position="115"/>
    </location>
</feature>
<dbReference type="Proteomes" id="UP001479436">
    <property type="component" value="Unassembled WGS sequence"/>
</dbReference>
<keyword evidence="2" id="KW-0732">Signal</keyword>
<comment type="caution">
    <text evidence="3">The sequence shown here is derived from an EMBL/GenBank/DDBJ whole genome shotgun (WGS) entry which is preliminary data.</text>
</comment>
<evidence type="ECO:0000256" key="1">
    <source>
        <dbReference type="SAM" id="MobiDB-lite"/>
    </source>
</evidence>